<gene>
    <name evidence="3" type="ORF">SAMN05216287_2935</name>
</gene>
<reference evidence="4" key="1">
    <citation type="submission" date="2016-10" db="EMBL/GenBank/DDBJ databases">
        <authorList>
            <person name="Varghese N."/>
            <person name="Submissions S."/>
        </authorList>
    </citation>
    <scope>NUCLEOTIDE SEQUENCE [LARGE SCALE GENOMIC DNA]</scope>
    <source>
        <strain evidence="4">NRRL B-59562</strain>
    </source>
</reference>
<keyword evidence="4" id="KW-1185">Reference proteome</keyword>
<dbReference type="SUPFAM" id="SSF53448">
    <property type="entry name" value="Nucleotide-diphospho-sugar transferases"/>
    <property type="match status" value="2"/>
</dbReference>
<dbReference type="EMBL" id="FNNU01000004">
    <property type="protein sequence ID" value="SDX44272.1"/>
    <property type="molecule type" value="Genomic_DNA"/>
</dbReference>
<dbReference type="GO" id="GO:0000271">
    <property type="term" value="P:polysaccharide biosynthetic process"/>
    <property type="evidence" value="ECO:0007669"/>
    <property type="project" value="InterPro"/>
</dbReference>
<protein>
    <submittedName>
        <fullName evidence="3">Capsule polysaccharide biosynthesis protein</fullName>
    </submittedName>
</protein>
<dbReference type="SUPFAM" id="SSF53756">
    <property type="entry name" value="UDP-Glycosyltransferase/glycogen phosphorylase"/>
    <property type="match status" value="1"/>
</dbReference>
<keyword evidence="1" id="KW-0997">Cell inner membrane</keyword>
<dbReference type="InterPro" id="IPR007833">
    <property type="entry name" value="Capsule_polysaccharide_synth"/>
</dbReference>
<dbReference type="Gene3D" id="3.20.20.80">
    <property type="entry name" value="Glycosidases"/>
    <property type="match status" value="1"/>
</dbReference>
<dbReference type="STRING" id="1007099.SAMN05216287_2935"/>
<dbReference type="Gene3D" id="3.90.550.10">
    <property type="entry name" value="Spore Coat Polysaccharide Biosynthesis Protein SpsA, Chain A"/>
    <property type="match status" value="2"/>
</dbReference>
<dbReference type="PANTHER" id="PTHR41244:SF1">
    <property type="entry name" value="GLYCOSYLTRANSFERASE"/>
    <property type="match status" value="1"/>
</dbReference>
<dbReference type="Gene3D" id="3.40.50.2000">
    <property type="entry name" value="Glycogen Phosphorylase B"/>
    <property type="match status" value="1"/>
</dbReference>
<dbReference type="RefSeq" id="WP_090229619.1">
    <property type="nucleotide sequence ID" value="NZ_FNNU01000004.1"/>
</dbReference>
<proteinExistence type="predicted"/>
<keyword evidence="1" id="KW-1003">Cell membrane</keyword>
<dbReference type="Pfam" id="PF05159">
    <property type="entry name" value="Capsule_synth"/>
    <property type="match status" value="1"/>
</dbReference>
<dbReference type="CDD" id="cd11579">
    <property type="entry name" value="Glyco_tran_WbsX"/>
    <property type="match status" value="1"/>
</dbReference>
<evidence type="ECO:0000313" key="3">
    <source>
        <dbReference type="EMBL" id="SDX44272.1"/>
    </source>
</evidence>
<keyword evidence="1" id="KW-0472">Membrane</keyword>
<dbReference type="InterPro" id="IPR032719">
    <property type="entry name" value="WbsX"/>
</dbReference>
<evidence type="ECO:0000256" key="1">
    <source>
        <dbReference type="ARBA" id="ARBA00022519"/>
    </source>
</evidence>
<dbReference type="Pfam" id="PF00535">
    <property type="entry name" value="Glycos_transf_2"/>
    <property type="match status" value="1"/>
</dbReference>
<dbReference type="PANTHER" id="PTHR41244">
    <property type="entry name" value="RHAMNAN SYNTHESIS F"/>
    <property type="match status" value="1"/>
</dbReference>
<sequence>MNFLYYLEPFIERQRPFWKAGWLDFAKTFAKPLKEVGGDFRLLIGEPLESEALKRGFAREELYIADYQPFIGKVGRDYLDITSRWYNGEDGEVLDVFAAYAERLLGDYKPDVIFSFSPAPFLNRVFPDAQILNIEVGMFSRKPFPMTLYFDACGMFRDSYLCRHADAINAFRAGPEALHFISQLRERYLDDGLRKLLPIAEEIYGDRLNAFSRSVLLPLQFSDYYAFDANCEFSSQFDYLQHVLRNVSADIAVVVTEHPENPAVTDEIYSYLKARHPNLIWDARGRDIYACSQLVLLLCDAVVTVTSSVGMHALFYQRPLIALGDSYMTPFADAHRLECLDDVLAKGFDAARDHALYWLFSHYYVLFESIYDGDWFESFCLSVGQGVFDEERPVYTLAQLHDAYLTGDKPNLEGVLRGSLGQSSTLAAVVASAAVEIDRQAPESKSTELAPVVPCEPVPRPEDLLRLIAFHLPQFHAIPENDAWWGKGFTEWDNVKLGRPLFDEHYQPHVPAGDLGYYDLLDVETLRRQAELARSHGVYGFCFYYYWFDRKRLLEKPVDLLLANPDIDLPFCLCWANENWTRRWDGGDKEILIAQSYSPELSEKFAEDLIPYFSDPRYIRVEGKPVLLVYRSDIIPDLQTTLETWRQTWRDAGIGEAYLVGVESFKFFSPSEAGFDANCEFLPHQVDFSVLAPEGPLTHPRQHIQSIGDYEKLADFWSSRPRAEYKRFRGLVPSWDNSARRRKGGATMLVNASPAAYKDWLGTTLRKTLEEFEGDERLVFINAWNEWGEGCHLEPDVRHGLAYLEATREAVNEAVSVAGEIAVRPDPAFDSFVADYGRWVAGRTLSLGEADNLPARIEGYAAALRFAVVISDHDGSPELLGRTLRAVDEQCYHAGPIIVFSAQRRPGELSDRILWLEGDSVWSQINDVIPSLEADWFYLLRAGDVLDAHALVLLNDRLNAEPSLSSIYADEDALDGAHYRDPFFKPDFNLDFLRSYPYCGRTLAFEKDAFLAVGGFDPSFGELSPHDVMFRLVESRGLGSIGHIAEVLVHCDRHMGHWLAEDEVIANAPRLTSNHLTRLGIAHSITQGALPMINRVAYHNASQPLVSIIIPTRDQLPVLRRCVESLIEKTRYANYELLIVDNASETLEAIAWLAGMEQLGSDKVRILRYPKPFNYSAINNFAAEQARGEYLVLLNNDTAIIEAGWLDALLNHARRPEVGIVGAKLHFLDGTIQHGGVILGLGGPADHPFIGEQADAPGYMHRLLVDQNYTVVTAACLMIRASVYAEVGGLDEDDFKVSYNDVDLGLKVRYAGYLTVWTPYAVLVHEGSVSQRNLDSQYASSKKERFNSEQLAMYARWLPQIAEDPAYNKNLTLYAGGFSLAAESERFYWQPFAEKAVPSILCHAADAYGGGQYRVLQPFNALAQAGLAQGGYSRYLLTPAQVERFKPDSVILQRQLLEPQINYVSRLKAFSTALKVYELDDYIIELPLGSQHRADFSREVVRSLRKVLSLCDRFVVSTEPLAAALAGMHSDIRVVRNTLAPESWKGLQGQRRSGPKPRVGWAGGLGHGGDLKMVADVVRALAGEVDWVFMGMCPDELLPFMAEYHPGVPFDRYPERLASLDLDLALAPLEQNRFNECKSNLRLLEYGACGFPVVCSDIEPYRCDLPVTLVKNRYKDWLNAIRAHLQDLDAAAAMGAALQTKVRAEWMLEGDNLQAWRKAWLPD</sequence>
<accession>A0A1H3BQM9</accession>
<organism evidence="3 4">
    <name type="scientific">Pseudomonas kuykendallii</name>
    <dbReference type="NCBI Taxonomy" id="1007099"/>
    <lineage>
        <taxon>Bacteria</taxon>
        <taxon>Pseudomonadati</taxon>
        <taxon>Pseudomonadota</taxon>
        <taxon>Gammaproteobacteria</taxon>
        <taxon>Pseudomonadales</taxon>
        <taxon>Pseudomonadaceae</taxon>
        <taxon>Pseudomonas</taxon>
    </lineage>
</organism>
<feature type="domain" description="Glycosyltransferase 2-like" evidence="2">
    <location>
        <begin position="1107"/>
        <end position="1285"/>
    </location>
</feature>
<name>A0A1H3BQM9_9PSED</name>
<dbReference type="InterPro" id="IPR001173">
    <property type="entry name" value="Glyco_trans_2-like"/>
</dbReference>
<dbReference type="GO" id="GO:0015774">
    <property type="term" value="P:polysaccharide transport"/>
    <property type="evidence" value="ECO:0007669"/>
    <property type="project" value="InterPro"/>
</dbReference>
<evidence type="ECO:0000313" key="4">
    <source>
        <dbReference type="Proteomes" id="UP000243778"/>
    </source>
</evidence>
<dbReference type="Pfam" id="PF14307">
    <property type="entry name" value="Glyco_tran_WbsX"/>
    <property type="match status" value="1"/>
</dbReference>
<dbReference type="OrthoDB" id="9179784at2"/>
<dbReference type="InterPro" id="IPR029044">
    <property type="entry name" value="Nucleotide-diphossugar_trans"/>
</dbReference>
<dbReference type="Proteomes" id="UP000243778">
    <property type="component" value="Unassembled WGS sequence"/>
</dbReference>
<evidence type="ECO:0000259" key="2">
    <source>
        <dbReference type="Pfam" id="PF00535"/>
    </source>
</evidence>
<dbReference type="CDD" id="cd04186">
    <property type="entry name" value="GT_2_like_c"/>
    <property type="match status" value="1"/>
</dbReference>